<sequence length="104" mass="11630">MDSLFLPRQRARLKLQKAAVIEVGIALAKQVFQPHGVDSHEQVVCRKQLKRSQVLGFFRRLKPCTVAMEVCGSAHYWLDLVPRQHSSAGKECLGSITKRGGAPY</sequence>
<evidence type="ECO:0008006" key="3">
    <source>
        <dbReference type="Google" id="ProtNLM"/>
    </source>
</evidence>
<name>A0A1H6QUH6_9GAMM</name>
<dbReference type="EMBL" id="FNYQ01000002">
    <property type="protein sequence ID" value="SEI42915.1"/>
    <property type="molecule type" value="Genomic_DNA"/>
</dbReference>
<proteinExistence type="predicted"/>
<organism evidence="1 2">
    <name type="scientific">Azotobacter beijerinckii</name>
    <dbReference type="NCBI Taxonomy" id="170623"/>
    <lineage>
        <taxon>Bacteria</taxon>
        <taxon>Pseudomonadati</taxon>
        <taxon>Pseudomonadota</taxon>
        <taxon>Gammaproteobacteria</taxon>
        <taxon>Pseudomonadales</taxon>
        <taxon>Pseudomonadaceae</taxon>
        <taxon>Azotobacter</taxon>
    </lineage>
</organism>
<reference evidence="1 2" key="1">
    <citation type="submission" date="2016-10" db="EMBL/GenBank/DDBJ databases">
        <authorList>
            <person name="de Groot N.N."/>
        </authorList>
    </citation>
    <scope>NUCLEOTIDE SEQUENCE [LARGE SCALE GENOMIC DNA]</scope>
    <source>
        <strain evidence="1 2">DSM 373</strain>
    </source>
</reference>
<protein>
    <recommendedName>
        <fullName evidence="3">Transposase</fullName>
    </recommendedName>
</protein>
<evidence type="ECO:0000313" key="1">
    <source>
        <dbReference type="EMBL" id="SEI42915.1"/>
    </source>
</evidence>
<dbReference type="AlphaFoldDB" id="A0A1H6QUH6"/>
<gene>
    <name evidence="1" type="ORF">SAMN04244572_00204</name>
</gene>
<accession>A0A1H6QUH6</accession>
<dbReference type="Proteomes" id="UP000199250">
    <property type="component" value="Unassembled WGS sequence"/>
</dbReference>
<evidence type="ECO:0000313" key="2">
    <source>
        <dbReference type="Proteomes" id="UP000199250"/>
    </source>
</evidence>